<evidence type="ECO:0000256" key="4">
    <source>
        <dbReference type="ARBA" id="ARBA00022692"/>
    </source>
</evidence>
<keyword evidence="4 8" id="KW-0812">Transmembrane</keyword>
<dbReference type="PANTHER" id="PTHR30386">
    <property type="entry name" value="MEMBRANE FUSION SUBUNIT OF EMRAB-TOLC MULTIDRUG EFFLUX PUMP"/>
    <property type="match status" value="1"/>
</dbReference>
<evidence type="ECO:0000313" key="12">
    <source>
        <dbReference type="EMBL" id="CAF25007.1"/>
    </source>
</evidence>
<reference evidence="12" key="1">
    <citation type="journal article" date="2005" name="Res. Microbiol.">
        <title>Sakacin P non-producing Lactobacillus sakei strains contain homologues of the sakacin P gene cluster.</title>
        <authorList>
            <person name="Moretro T."/>
            <person name="Naterstad K."/>
            <person name="Wang E."/>
            <person name="Aasen I.M."/>
            <person name="Chaillou S."/>
            <person name="Zagorec M."/>
            <person name="Axelsson L."/>
        </authorList>
    </citation>
    <scope>NUCLEOTIDE SEQUENCE</scope>
    <source>
        <strain evidence="12">Lb790</strain>
    </source>
</reference>
<sequence length="458" mass="52373">MDKRFLESSEFYSARFNNFSTLLIMPIVILLFLVCVFSFFCKREITIEGQGDLTTDKQIPILQASANSILKQNYLKEGKFVKKGQTLLVYKNTKNQNQKQLLTQQQDNLNRQITSLETLKNSIKANQNQFVKNDQFGYQDLLMGYLDQRQIYLIENQMLTDKSVTSTDKQKKLAAIADKTIKRNQTNLNDYQTLYAAVSTDKAYSKEGKYYYLYQNYQSKIKETTDKAEKNSFKADILATTQQQIDNLQDSIENAENQKAGLEEFNDTSFSTSANNEKLAMLQAQQTQSTNEQLVKAKQSLSEIQTTIKQITSDSSEYIVRAPKSGILHIDDHYRGVKYTNIGTNMAQLYPVLTEQNKIKIEAYIPVDDISSVKQNQHLRLKITRNVPKPIIIEGRIKQISVSPTQTNQGSYYTVTAISSIPSATKKLIHYGMTGKVSVITGKTTFFNYYKDRLLNKD</sequence>
<dbReference type="Pfam" id="PF25940">
    <property type="entry name" value="LcnD_C"/>
    <property type="match status" value="1"/>
</dbReference>
<evidence type="ECO:0000259" key="10">
    <source>
        <dbReference type="Pfam" id="PF25935"/>
    </source>
</evidence>
<feature type="coiled-coil region" evidence="7">
    <location>
        <begin position="92"/>
        <end position="126"/>
    </location>
</feature>
<comment type="similarity">
    <text evidence="2">Belongs to the membrane fusion protein (MFP) (TC 8.A.1) family.</text>
</comment>
<dbReference type="InterPro" id="IPR058794">
    <property type="entry name" value="HB_LcnD"/>
</dbReference>
<feature type="transmembrane region" description="Helical" evidence="8">
    <location>
        <begin position="21"/>
        <end position="40"/>
    </location>
</feature>
<evidence type="ECO:0000256" key="7">
    <source>
        <dbReference type="SAM" id="Coils"/>
    </source>
</evidence>
<evidence type="ECO:0000259" key="9">
    <source>
        <dbReference type="Pfam" id="PF25887"/>
    </source>
</evidence>
<protein>
    <submittedName>
        <fullName evidence="12">Putative accessory transporter protein</fullName>
    </submittedName>
</protein>
<dbReference type="Pfam" id="PF25935">
    <property type="entry name" value="BSH_LcnD"/>
    <property type="match status" value="1"/>
</dbReference>
<evidence type="ECO:0000256" key="2">
    <source>
        <dbReference type="ARBA" id="ARBA00009477"/>
    </source>
</evidence>
<dbReference type="InterPro" id="IPR058786">
    <property type="entry name" value="BSH_LcnD"/>
</dbReference>
<keyword evidence="7" id="KW-0175">Coiled coil</keyword>
<keyword evidence="6 8" id="KW-0472">Membrane</keyword>
<proteinExistence type="inferred from homology"/>
<evidence type="ECO:0000256" key="6">
    <source>
        <dbReference type="ARBA" id="ARBA00023136"/>
    </source>
</evidence>
<evidence type="ECO:0000256" key="8">
    <source>
        <dbReference type="SAM" id="Phobius"/>
    </source>
</evidence>
<keyword evidence="5 8" id="KW-1133">Transmembrane helix</keyword>
<dbReference type="Pfam" id="PF25887">
    <property type="entry name" value="HB_LcnD"/>
    <property type="match status" value="1"/>
</dbReference>
<feature type="domain" description="LcnD-like barrel-sandwich hybrid" evidence="10">
    <location>
        <begin position="61"/>
        <end position="351"/>
    </location>
</feature>
<dbReference type="InterPro" id="IPR005696">
    <property type="entry name" value="MesE/LcnD"/>
</dbReference>
<dbReference type="EMBL" id="AJ626710">
    <property type="protein sequence ID" value="CAF25007.1"/>
    <property type="molecule type" value="Genomic_DNA"/>
</dbReference>
<dbReference type="InterPro" id="IPR050739">
    <property type="entry name" value="MFP"/>
</dbReference>
<organism evidence="12">
    <name type="scientific">Latilactobacillus sakei</name>
    <name type="common">Lactobacillus sakei</name>
    <dbReference type="NCBI Taxonomy" id="1599"/>
    <lineage>
        <taxon>Bacteria</taxon>
        <taxon>Bacillati</taxon>
        <taxon>Bacillota</taxon>
        <taxon>Bacilli</taxon>
        <taxon>Lactobacillales</taxon>
        <taxon>Lactobacillaceae</taxon>
        <taxon>Latilactobacillus</taxon>
    </lineage>
</organism>
<evidence type="ECO:0000256" key="5">
    <source>
        <dbReference type="ARBA" id="ARBA00022989"/>
    </source>
</evidence>
<evidence type="ECO:0000259" key="11">
    <source>
        <dbReference type="Pfam" id="PF25940"/>
    </source>
</evidence>
<dbReference type="AlphaFoldDB" id="Q6KCG3"/>
<gene>
    <name evidence="12" type="primary">sppE790</name>
</gene>
<name>Q6KCG3_LATSK</name>
<keyword evidence="3" id="KW-0813">Transport</keyword>
<evidence type="ECO:0000256" key="1">
    <source>
        <dbReference type="ARBA" id="ARBA00004167"/>
    </source>
</evidence>
<dbReference type="PANTHER" id="PTHR30386:SF26">
    <property type="entry name" value="TRANSPORT PROTEIN COMB"/>
    <property type="match status" value="1"/>
</dbReference>
<dbReference type="NCBIfam" id="TIGR01000">
    <property type="entry name" value="bacteriocin_acc"/>
    <property type="match status" value="1"/>
</dbReference>
<comment type="subcellular location">
    <subcellularLocation>
        <location evidence="1">Membrane</location>
        <topology evidence="1">Single-pass membrane protein</topology>
    </subcellularLocation>
</comment>
<dbReference type="RefSeq" id="WP_099713256.1">
    <property type="nucleotide sequence ID" value="NZ_CBCPIJ010000002.1"/>
</dbReference>
<dbReference type="Gene3D" id="2.40.30.170">
    <property type="match status" value="1"/>
</dbReference>
<evidence type="ECO:0000256" key="3">
    <source>
        <dbReference type="ARBA" id="ARBA00022448"/>
    </source>
</evidence>
<feature type="domain" description="LcnD-like long helical bundle" evidence="9">
    <location>
        <begin position="98"/>
        <end position="311"/>
    </location>
</feature>
<feature type="coiled-coil region" evidence="7">
    <location>
        <begin position="238"/>
        <end position="265"/>
    </location>
</feature>
<dbReference type="InterPro" id="IPR058795">
    <property type="entry name" value="LcnD_C"/>
</dbReference>
<dbReference type="GO" id="GO:0016020">
    <property type="term" value="C:membrane"/>
    <property type="evidence" value="ECO:0007669"/>
    <property type="project" value="UniProtKB-SubCell"/>
</dbReference>
<accession>Q6KCG3</accession>
<feature type="domain" description="LcnD-like C-terminal" evidence="11">
    <location>
        <begin position="356"/>
        <end position="443"/>
    </location>
</feature>